<dbReference type="SUPFAM" id="SSF56784">
    <property type="entry name" value="HAD-like"/>
    <property type="match status" value="1"/>
</dbReference>
<dbReference type="Pfam" id="PF00122">
    <property type="entry name" value="E1-E2_ATPase"/>
    <property type="match status" value="1"/>
</dbReference>
<dbReference type="SFLD" id="SFLDF00027">
    <property type="entry name" value="p-type_atpase"/>
    <property type="match status" value="1"/>
</dbReference>
<dbReference type="InterPro" id="IPR036412">
    <property type="entry name" value="HAD-like_sf"/>
</dbReference>
<evidence type="ECO:0000256" key="7">
    <source>
        <dbReference type="ARBA" id="ARBA00022840"/>
    </source>
</evidence>
<dbReference type="InterPro" id="IPR059000">
    <property type="entry name" value="ATPase_P-type_domA"/>
</dbReference>
<dbReference type="GO" id="GO:0005507">
    <property type="term" value="F:copper ion binding"/>
    <property type="evidence" value="ECO:0007669"/>
    <property type="project" value="TreeGrafter"/>
</dbReference>
<feature type="transmembrane region" description="Helical" evidence="11">
    <location>
        <begin position="712"/>
        <end position="734"/>
    </location>
</feature>
<evidence type="ECO:0000256" key="2">
    <source>
        <dbReference type="ARBA" id="ARBA00006024"/>
    </source>
</evidence>
<evidence type="ECO:0000313" key="14">
    <source>
        <dbReference type="Proteomes" id="UP000017831"/>
    </source>
</evidence>
<dbReference type="PANTHER" id="PTHR43520">
    <property type="entry name" value="ATP7, ISOFORM B"/>
    <property type="match status" value="1"/>
</dbReference>
<evidence type="ECO:0000256" key="9">
    <source>
        <dbReference type="ARBA" id="ARBA00022989"/>
    </source>
</evidence>
<keyword evidence="3 11" id="KW-1003">Cell membrane</keyword>
<dbReference type="InterPro" id="IPR017969">
    <property type="entry name" value="Heavy-metal-associated_CS"/>
</dbReference>
<sequence length="737" mass="80759">MSKITKKVYPVMGMHCAACANNVEKIVKKQEGVEDASVNLAAAVLTVDFNSDVVSPEQLKDAVMKIGFDLIIDEDNSMEEQEEAEHSYYEQLQRKTVVAWIFALPVAFMGMFFMDFPGINWWMLVLSLPVLFYSGHAFYVNAWKQAKHFTSNMDTLVALSTSIAFLFSLFNTLYPRFWYEQGLEPHVYYEAATVIIAFVLVGKLMEEKAKGKTSMAIRKLMGLQPKTARILRDGKEEDILISELKKGDKVSVRPGERVPVDGLIVEGDTFIDESMISGEPIPVEKKLNDKVLAGTINQNGAFVMSAEKVGRETVLAQIIRMVQEAQGSKAPVQRIVDKVTAVFVPTVLAIAILTFIVWMIVGGVDDFSYAMLSAVSVLVIACPCALGLATPTALMVGIGKGAEAHILIKDAVALEQMRKVDTVVLDKTGTVTEGRPTVTGWLHDAGWVNEHKGILYAAELKSEHPLALAIVEELKKDGNKPAIIDSFESRTGRGIVVTRGGKTYWAGSHRLLNDFGAKVSDLLKSMVEEYERSGKSLVYFGEESTLLAVIVISDKVKPTSIQAVKQMQAEGKYVVLLTGDGHLTAQNVAGEINANRFIAEALPDDKENVIKELQREGRLVAMVGDGINDSQALARADVSIAMGKGTDIAMDVAMVTLMTSDLLLLPKAFKLSRKTVRLIHQNLFWAFIYNLIGIPIAAGILFPMYGILLNPMIASAAMACSSVSVVLNSLSLNWRKL</sequence>
<feature type="transmembrane region" description="Helical" evidence="11">
    <location>
        <begin position="683"/>
        <end position="706"/>
    </location>
</feature>
<evidence type="ECO:0000256" key="11">
    <source>
        <dbReference type="RuleBase" id="RU362081"/>
    </source>
</evidence>
<comment type="caution">
    <text evidence="13">The sequence shown here is derived from an EMBL/GenBank/DDBJ whole genome shotgun (WGS) entry which is preliminary data.</text>
</comment>
<name>U6RGL8_9BACT</name>
<dbReference type="InterPro" id="IPR023298">
    <property type="entry name" value="ATPase_P-typ_TM_dom_sf"/>
</dbReference>
<dbReference type="InterPro" id="IPR044492">
    <property type="entry name" value="P_typ_ATPase_HD_dom"/>
</dbReference>
<feature type="transmembrane region" description="Helical" evidence="11">
    <location>
        <begin position="367"/>
        <end position="390"/>
    </location>
</feature>
<keyword evidence="14" id="KW-1185">Reference proteome</keyword>
<dbReference type="InterPro" id="IPR023299">
    <property type="entry name" value="ATPase_P-typ_cyto_dom_N"/>
</dbReference>
<dbReference type="PANTHER" id="PTHR43520:SF8">
    <property type="entry name" value="P-TYPE CU(+) TRANSPORTER"/>
    <property type="match status" value="1"/>
</dbReference>
<dbReference type="AlphaFoldDB" id="U6RGL8"/>
<dbReference type="GO" id="GO:0043682">
    <property type="term" value="F:P-type divalent copper transporter activity"/>
    <property type="evidence" value="ECO:0007669"/>
    <property type="project" value="TreeGrafter"/>
</dbReference>
<dbReference type="GO" id="GO:0005886">
    <property type="term" value="C:plasma membrane"/>
    <property type="evidence" value="ECO:0007669"/>
    <property type="project" value="UniProtKB-SubCell"/>
</dbReference>
<dbReference type="GO" id="GO:0060003">
    <property type="term" value="P:copper ion export"/>
    <property type="evidence" value="ECO:0007669"/>
    <property type="project" value="UniProtKB-ARBA"/>
</dbReference>
<dbReference type="SUPFAM" id="SSF81653">
    <property type="entry name" value="Calcium ATPase, transduction domain A"/>
    <property type="match status" value="1"/>
</dbReference>
<keyword evidence="10 11" id="KW-0472">Membrane</keyword>
<dbReference type="PRINTS" id="PR00943">
    <property type="entry name" value="CUATPASE"/>
</dbReference>
<keyword evidence="6 11" id="KW-0547">Nucleotide-binding</keyword>
<dbReference type="Gene3D" id="2.70.150.10">
    <property type="entry name" value="Calcium-transporting ATPase, cytoplasmic transduction domain A"/>
    <property type="match status" value="1"/>
</dbReference>
<evidence type="ECO:0000256" key="8">
    <source>
        <dbReference type="ARBA" id="ARBA00022967"/>
    </source>
</evidence>
<dbReference type="GO" id="GO:0005524">
    <property type="term" value="F:ATP binding"/>
    <property type="evidence" value="ECO:0007669"/>
    <property type="project" value="UniProtKB-UniRule"/>
</dbReference>
<evidence type="ECO:0000256" key="6">
    <source>
        <dbReference type="ARBA" id="ARBA00022741"/>
    </source>
</evidence>
<dbReference type="NCBIfam" id="TIGR01511">
    <property type="entry name" value="ATPase-IB1_Cu"/>
    <property type="match status" value="1"/>
</dbReference>
<dbReference type="CDD" id="cd02094">
    <property type="entry name" value="P-type_ATPase_Cu-like"/>
    <property type="match status" value="1"/>
</dbReference>
<keyword evidence="5 11" id="KW-0479">Metal-binding</keyword>
<dbReference type="CDD" id="cd00371">
    <property type="entry name" value="HMA"/>
    <property type="match status" value="1"/>
</dbReference>
<feature type="transmembrane region" description="Helical" evidence="11">
    <location>
        <begin position="97"/>
        <end position="114"/>
    </location>
</feature>
<reference evidence="13 14" key="1">
    <citation type="submission" date="2013-04" db="EMBL/GenBank/DDBJ databases">
        <title>The Genome Sequence of Bacteroides massiliensis DSM 17679.</title>
        <authorList>
            <consortium name="The Broad Institute Genomics Platform"/>
            <person name="Earl A."/>
            <person name="Ward D."/>
            <person name="Feldgarden M."/>
            <person name="Gevers D."/>
            <person name="Martens E."/>
            <person name="Fenner L."/>
            <person name="Roux V."/>
            <person name="Mallet M.N."/>
            <person name="Raoult D."/>
            <person name="Walker B."/>
            <person name="Young S."/>
            <person name="Zeng Q."/>
            <person name="Gargeya S."/>
            <person name="Fitzgerald M."/>
            <person name="Haas B."/>
            <person name="Abouelleil A."/>
            <person name="Allen A.W."/>
            <person name="Alvarado L."/>
            <person name="Arachchi H.M."/>
            <person name="Berlin A.M."/>
            <person name="Chapman S.B."/>
            <person name="Gainer-Dewar J."/>
            <person name="Goldberg J."/>
            <person name="Griggs A."/>
            <person name="Gujja S."/>
            <person name="Hansen M."/>
            <person name="Howarth C."/>
            <person name="Imamovic A."/>
            <person name="Ireland A."/>
            <person name="Larimer J."/>
            <person name="McCowan C."/>
            <person name="Murphy C."/>
            <person name="Pearson M."/>
            <person name="Poon T.W."/>
            <person name="Priest M."/>
            <person name="Roberts A."/>
            <person name="Saif S."/>
            <person name="Shea T."/>
            <person name="Sisk P."/>
            <person name="Sykes S."/>
            <person name="Wortman J."/>
            <person name="Nusbaum C."/>
            <person name="Birren B."/>
        </authorList>
    </citation>
    <scope>NUCLEOTIDE SEQUENCE [LARGE SCALE GENOMIC DNA]</scope>
    <source>
        <strain evidence="14">B84634 / Timone 84634 / DSM 17679 / JCM 13223</strain>
    </source>
</reference>
<dbReference type="SFLD" id="SFLDG00002">
    <property type="entry name" value="C1.7:_P-type_atpase_like"/>
    <property type="match status" value="1"/>
</dbReference>
<dbReference type="Gene3D" id="3.40.50.1000">
    <property type="entry name" value="HAD superfamily/HAD-like"/>
    <property type="match status" value="1"/>
</dbReference>
<dbReference type="SUPFAM" id="SSF81665">
    <property type="entry name" value="Calcium ATPase, transmembrane domain M"/>
    <property type="match status" value="1"/>
</dbReference>
<dbReference type="FunFam" id="2.70.150.10:FF:000020">
    <property type="entry name" value="Copper-exporting P-type ATPase A"/>
    <property type="match status" value="1"/>
</dbReference>
<dbReference type="Pfam" id="PF00403">
    <property type="entry name" value="HMA"/>
    <property type="match status" value="1"/>
</dbReference>
<dbReference type="InterPro" id="IPR001757">
    <property type="entry name" value="P_typ_ATPase"/>
</dbReference>
<dbReference type="HOGENOM" id="CLU_001771_11_2_10"/>
<dbReference type="Pfam" id="PF00702">
    <property type="entry name" value="Hydrolase"/>
    <property type="match status" value="1"/>
</dbReference>
<dbReference type="eggNOG" id="COG2217">
    <property type="taxonomic scope" value="Bacteria"/>
</dbReference>
<dbReference type="Gene3D" id="3.40.1110.10">
    <property type="entry name" value="Calcium-transporting ATPase, cytoplasmic domain N"/>
    <property type="match status" value="1"/>
</dbReference>
<dbReference type="PROSITE" id="PS00154">
    <property type="entry name" value="ATPASE_E1_E2"/>
    <property type="match status" value="1"/>
</dbReference>
<proteinExistence type="inferred from homology"/>
<dbReference type="RefSeq" id="WP_005938884.1">
    <property type="nucleotide sequence ID" value="NZ_KB890386.1"/>
</dbReference>
<keyword evidence="9 11" id="KW-1133">Transmembrane helix</keyword>
<feature type="transmembrane region" description="Helical" evidence="11">
    <location>
        <begin position="339"/>
        <end position="361"/>
    </location>
</feature>
<comment type="subcellular location">
    <subcellularLocation>
        <location evidence="1">Cell membrane</location>
        <topology evidence="1">Multi-pass membrane protein</topology>
    </subcellularLocation>
</comment>
<dbReference type="InterPro" id="IPR027256">
    <property type="entry name" value="P-typ_ATPase_IB"/>
</dbReference>
<dbReference type="InterPro" id="IPR006121">
    <property type="entry name" value="HMA_dom"/>
</dbReference>
<dbReference type="EMBL" id="AQHY01000017">
    <property type="protein sequence ID" value="EOA55759.1"/>
    <property type="molecule type" value="Genomic_DNA"/>
</dbReference>
<evidence type="ECO:0000256" key="1">
    <source>
        <dbReference type="ARBA" id="ARBA00004651"/>
    </source>
</evidence>
<dbReference type="InterPro" id="IPR008250">
    <property type="entry name" value="ATPase_P-typ_transduc_dom_A_sf"/>
</dbReference>
<evidence type="ECO:0000256" key="3">
    <source>
        <dbReference type="ARBA" id="ARBA00022475"/>
    </source>
</evidence>
<dbReference type="STRING" id="1121098.HMPREF1534_01391"/>
<dbReference type="FunFam" id="3.30.70.100:FF:000001">
    <property type="entry name" value="ATPase copper transporting beta"/>
    <property type="match status" value="1"/>
</dbReference>
<feature type="transmembrane region" description="Helical" evidence="11">
    <location>
        <begin position="155"/>
        <end position="174"/>
    </location>
</feature>
<organism evidence="13 14">
    <name type="scientific">Phocaeicola massiliensis B84634 = Timone 84634 = DSM 17679 = JCM 13223</name>
    <dbReference type="NCBI Taxonomy" id="1121098"/>
    <lineage>
        <taxon>Bacteria</taxon>
        <taxon>Pseudomonadati</taxon>
        <taxon>Bacteroidota</taxon>
        <taxon>Bacteroidia</taxon>
        <taxon>Bacteroidales</taxon>
        <taxon>Bacteroidaceae</taxon>
        <taxon>Phocaeicola</taxon>
    </lineage>
</organism>
<dbReference type="PROSITE" id="PS50846">
    <property type="entry name" value="HMA_2"/>
    <property type="match status" value="1"/>
</dbReference>
<dbReference type="SFLD" id="SFLDS00003">
    <property type="entry name" value="Haloacid_Dehalogenase"/>
    <property type="match status" value="1"/>
</dbReference>
<evidence type="ECO:0000259" key="12">
    <source>
        <dbReference type="PROSITE" id="PS50846"/>
    </source>
</evidence>
<dbReference type="NCBIfam" id="TIGR01494">
    <property type="entry name" value="ATPase_P-type"/>
    <property type="match status" value="1"/>
</dbReference>
<dbReference type="GO" id="GO:0016887">
    <property type="term" value="F:ATP hydrolysis activity"/>
    <property type="evidence" value="ECO:0007669"/>
    <property type="project" value="InterPro"/>
</dbReference>
<dbReference type="SUPFAM" id="SSF55008">
    <property type="entry name" value="HMA, heavy metal-associated domain"/>
    <property type="match status" value="1"/>
</dbReference>
<comment type="similarity">
    <text evidence="2 11">Belongs to the cation transport ATPase (P-type) (TC 3.A.3) family. Type IB subfamily.</text>
</comment>
<dbReference type="InterPro" id="IPR036163">
    <property type="entry name" value="HMA_dom_sf"/>
</dbReference>
<dbReference type="PRINTS" id="PR00119">
    <property type="entry name" value="CATATPASE"/>
</dbReference>
<dbReference type="InterPro" id="IPR018303">
    <property type="entry name" value="ATPase_P-typ_P_site"/>
</dbReference>
<evidence type="ECO:0000256" key="10">
    <source>
        <dbReference type="ARBA" id="ARBA00023136"/>
    </source>
</evidence>
<feature type="transmembrane region" description="Helical" evidence="11">
    <location>
        <begin position="120"/>
        <end position="143"/>
    </location>
</feature>
<dbReference type="NCBIfam" id="TIGR01525">
    <property type="entry name" value="ATPase-IB_hvy"/>
    <property type="match status" value="1"/>
</dbReference>
<evidence type="ECO:0000256" key="4">
    <source>
        <dbReference type="ARBA" id="ARBA00022692"/>
    </source>
</evidence>
<dbReference type="InterPro" id="IPR023214">
    <property type="entry name" value="HAD_sf"/>
</dbReference>
<dbReference type="Gene3D" id="3.30.70.100">
    <property type="match status" value="1"/>
</dbReference>
<feature type="transmembrane region" description="Helical" evidence="11">
    <location>
        <begin position="186"/>
        <end position="205"/>
    </location>
</feature>
<evidence type="ECO:0000313" key="13">
    <source>
        <dbReference type="EMBL" id="EOA55759.1"/>
    </source>
</evidence>
<evidence type="ECO:0000256" key="5">
    <source>
        <dbReference type="ARBA" id="ARBA00022723"/>
    </source>
</evidence>
<accession>U6RGL8</accession>
<keyword evidence="8" id="KW-1278">Translocase</keyword>
<keyword evidence="4 11" id="KW-0812">Transmembrane</keyword>
<dbReference type="GO" id="GO:0055070">
    <property type="term" value="P:copper ion homeostasis"/>
    <property type="evidence" value="ECO:0007669"/>
    <property type="project" value="TreeGrafter"/>
</dbReference>
<protein>
    <submittedName>
        <fullName evidence="13">Heavy metal translocating P-type ATPase</fullName>
    </submittedName>
</protein>
<keyword evidence="7 11" id="KW-0067">ATP-binding</keyword>
<gene>
    <name evidence="13" type="ORF">HMPREF1534_01391</name>
</gene>
<dbReference type="PATRIC" id="fig|1121098.3.peg.1413"/>
<dbReference type="Proteomes" id="UP000017831">
    <property type="component" value="Unassembled WGS sequence"/>
</dbReference>
<dbReference type="GeneID" id="60062610"/>
<dbReference type="OrthoDB" id="9770315at2"/>
<feature type="domain" description="HMA" evidence="12">
    <location>
        <begin position="5"/>
        <end position="71"/>
    </location>
</feature>
<dbReference type="PROSITE" id="PS01047">
    <property type="entry name" value="HMA_1"/>
    <property type="match status" value="1"/>
</dbReference>